<reference evidence="2 3" key="1">
    <citation type="submission" date="2019-07" db="EMBL/GenBank/DDBJ databases">
        <title>Whole genome shotgun sequence of Novosphingobium sediminis NBRC 106119.</title>
        <authorList>
            <person name="Hosoyama A."/>
            <person name="Uohara A."/>
            <person name="Ohji S."/>
            <person name="Ichikawa N."/>
        </authorList>
    </citation>
    <scope>NUCLEOTIDE SEQUENCE [LARGE SCALE GENOMIC DNA]</scope>
    <source>
        <strain evidence="2 3">NBRC 106119</strain>
    </source>
</reference>
<protein>
    <submittedName>
        <fullName evidence="2">MarR family transcriptional regulator</fullName>
    </submittedName>
</protein>
<dbReference type="EMBL" id="BJYR01000002">
    <property type="protein sequence ID" value="GEN98515.1"/>
    <property type="molecule type" value="Genomic_DNA"/>
</dbReference>
<dbReference type="Proteomes" id="UP000321464">
    <property type="component" value="Unassembled WGS sequence"/>
</dbReference>
<dbReference type="Pfam" id="PF12802">
    <property type="entry name" value="MarR_2"/>
    <property type="match status" value="1"/>
</dbReference>
<organism evidence="2 3">
    <name type="scientific">Novosphingobium sediminis</name>
    <dbReference type="NCBI Taxonomy" id="707214"/>
    <lineage>
        <taxon>Bacteria</taxon>
        <taxon>Pseudomonadati</taxon>
        <taxon>Pseudomonadota</taxon>
        <taxon>Alphaproteobacteria</taxon>
        <taxon>Sphingomonadales</taxon>
        <taxon>Sphingomonadaceae</taxon>
        <taxon>Novosphingobium</taxon>
    </lineage>
</organism>
<gene>
    <name evidence="2" type="ORF">NSE01_03480</name>
</gene>
<accession>A0A512AFM6</accession>
<evidence type="ECO:0000313" key="2">
    <source>
        <dbReference type="EMBL" id="GEN98515.1"/>
    </source>
</evidence>
<feature type="domain" description="HTH marR-type" evidence="1">
    <location>
        <begin position="1"/>
        <end position="142"/>
    </location>
</feature>
<dbReference type="InterPro" id="IPR000835">
    <property type="entry name" value="HTH_MarR-typ"/>
</dbReference>
<dbReference type="PRINTS" id="PR00598">
    <property type="entry name" value="HTHMARR"/>
</dbReference>
<evidence type="ECO:0000313" key="3">
    <source>
        <dbReference type="Proteomes" id="UP000321464"/>
    </source>
</evidence>
<dbReference type="SMART" id="SM00347">
    <property type="entry name" value="HTH_MARR"/>
    <property type="match status" value="1"/>
</dbReference>
<dbReference type="PROSITE" id="PS50995">
    <property type="entry name" value="HTH_MARR_2"/>
    <property type="match status" value="1"/>
</dbReference>
<proteinExistence type="predicted"/>
<dbReference type="GO" id="GO:0003700">
    <property type="term" value="F:DNA-binding transcription factor activity"/>
    <property type="evidence" value="ECO:0007669"/>
    <property type="project" value="InterPro"/>
</dbReference>
<sequence>MVMPAATTLLAWTRLLRAAECASQHCADTLRKLGLPPPEWYDVLLALERSGAQRPRDLQAALGVEQYAISRLLDRMVKAGLLERRPCPDDARGHTIRLTIEGLEMRAAMWPVYAEAIEVALGARVAEEDRTALARLLAPLAEPVSAA</sequence>
<keyword evidence="3" id="KW-1185">Reference proteome</keyword>
<comment type="caution">
    <text evidence="2">The sequence shown here is derived from an EMBL/GenBank/DDBJ whole genome shotgun (WGS) entry which is preliminary data.</text>
</comment>
<dbReference type="RefSeq" id="WP_170233724.1">
    <property type="nucleotide sequence ID" value="NZ_BJYR01000002.1"/>
</dbReference>
<dbReference type="GO" id="GO:0006950">
    <property type="term" value="P:response to stress"/>
    <property type="evidence" value="ECO:0007669"/>
    <property type="project" value="TreeGrafter"/>
</dbReference>
<dbReference type="InterPro" id="IPR036390">
    <property type="entry name" value="WH_DNA-bd_sf"/>
</dbReference>
<dbReference type="InterPro" id="IPR036388">
    <property type="entry name" value="WH-like_DNA-bd_sf"/>
</dbReference>
<evidence type="ECO:0000259" key="1">
    <source>
        <dbReference type="PROSITE" id="PS50995"/>
    </source>
</evidence>
<dbReference type="PANTHER" id="PTHR33164">
    <property type="entry name" value="TRANSCRIPTIONAL REGULATOR, MARR FAMILY"/>
    <property type="match status" value="1"/>
</dbReference>
<dbReference type="Gene3D" id="1.10.10.10">
    <property type="entry name" value="Winged helix-like DNA-binding domain superfamily/Winged helix DNA-binding domain"/>
    <property type="match status" value="1"/>
</dbReference>
<dbReference type="InterPro" id="IPR039422">
    <property type="entry name" value="MarR/SlyA-like"/>
</dbReference>
<name>A0A512AFM6_9SPHN</name>
<dbReference type="SUPFAM" id="SSF46785">
    <property type="entry name" value="Winged helix' DNA-binding domain"/>
    <property type="match status" value="1"/>
</dbReference>
<dbReference type="PANTHER" id="PTHR33164:SF104">
    <property type="entry name" value="TRANSCRIPTIONAL REGULATORY PROTEIN"/>
    <property type="match status" value="1"/>
</dbReference>
<dbReference type="AlphaFoldDB" id="A0A512AFM6"/>